<dbReference type="PROSITE" id="PS50279">
    <property type="entry name" value="BPTI_KUNITZ_2"/>
    <property type="match status" value="1"/>
</dbReference>
<proteinExistence type="inferred from homology"/>
<dbReference type="Pfam" id="PF00014">
    <property type="entry name" value="Kunitz_BPTI"/>
    <property type="match status" value="1"/>
</dbReference>
<evidence type="ECO:0000259" key="5">
    <source>
        <dbReference type="PROSITE" id="PS50279"/>
    </source>
</evidence>
<dbReference type="InterPro" id="IPR020901">
    <property type="entry name" value="Prtase_inh_Kunz-CS"/>
</dbReference>
<dbReference type="PANTHER" id="PTHR10083:SF374">
    <property type="entry name" value="BPTI_KUNITZ INHIBITOR DOMAIN-CONTAINING PROTEIN"/>
    <property type="match status" value="1"/>
</dbReference>
<dbReference type="SUPFAM" id="SSF57362">
    <property type="entry name" value="BPTI-like"/>
    <property type="match status" value="1"/>
</dbReference>
<comment type="subcellular location">
    <subcellularLocation>
        <location evidence="1">Secreted</location>
    </subcellularLocation>
</comment>
<organism evidence="6 7">
    <name type="scientific">Laticauda laticaudata</name>
    <name type="common">Blue-ringed sea krait</name>
    <name type="synonym">Blue-lipped sea krait</name>
    <dbReference type="NCBI Taxonomy" id="8630"/>
    <lineage>
        <taxon>Eukaryota</taxon>
        <taxon>Metazoa</taxon>
        <taxon>Chordata</taxon>
        <taxon>Craniata</taxon>
        <taxon>Vertebrata</taxon>
        <taxon>Euteleostomi</taxon>
        <taxon>Lepidosauria</taxon>
        <taxon>Squamata</taxon>
        <taxon>Bifurcata</taxon>
        <taxon>Unidentata</taxon>
        <taxon>Episquamata</taxon>
        <taxon>Toxicofera</taxon>
        <taxon>Serpentes</taxon>
        <taxon>Colubroidea</taxon>
        <taxon>Elapidae</taxon>
        <taxon>Laticaudinae</taxon>
        <taxon>Laticauda</taxon>
    </lineage>
</organism>
<evidence type="ECO:0000256" key="4">
    <source>
        <dbReference type="ARBA" id="ARBA00023157"/>
    </source>
</evidence>
<dbReference type="PANTHER" id="PTHR10083">
    <property type="entry name" value="KUNITZ-TYPE PROTEASE INHIBITOR-RELATED"/>
    <property type="match status" value="1"/>
</dbReference>
<feature type="domain" description="BPTI/Kunitz inhibitor" evidence="5">
    <location>
        <begin position="19"/>
        <end position="69"/>
    </location>
</feature>
<dbReference type="GO" id="GO:0004867">
    <property type="term" value="F:serine-type endopeptidase inhibitor activity"/>
    <property type="evidence" value="ECO:0007669"/>
    <property type="project" value="InterPro"/>
</dbReference>
<dbReference type="Ensembl" id="ENSLLTT00000014230.1">
    <property type="protein sequence ID" value="ENSLLTP00000013699.1"/>
    <property type="gene ID" value="ENSLLTG00000010498.1"/>
</dbReference>
<dbReference type="PRINTS" id="PR00759">
    <property type="entry name" value="BASICPTASE"/>
</dbReference>
<dbReference type="InterPro" id="IPR002223">
    <property type="entry name" value="Kunitz_BPTI"/>
</dbReference>
<reference evidence="6" key="1">
    <citation type="submission" date="2025-08" db="UniProtKB">
        <authorList>
            <consortium name="Ensembl"/>
        </authorList>
    </citation>
    <scope>IDENTIFICATION</scope>
</reference>
<dbReference type="InterPro" id="IPR050098">
    <property type="entry name" value="TFPI/VKTCI-like"/>
</dbReference>
<sequence length="85" mass="9495">FIILSSVPVKILSNSIKKCQLPLDAGRCKASFHHFYFNAAIGNCEEFIYNGCGGNDNNFYTMAQCRTECQRSGKEEISNFASAHH</sequence>
<dbReference type="Gene3D" id="4.10.410.10">
    <property type="entry name" value="Pancreatic trypsin inhibitor Kunitz domain"/>
    <property type="match status" value="1"/>
</dbReference>
<dbReference type="InterPro" id="IPR036880">
    <property type="entry name" value="Kunitz_BPTI_sf"/>
</dbReference>
<dbReference type="GO" id="GO:0005615">
    <property type="term" value="C:extracellular space"/>
    <property type="evidence" value="ECO:0007669"/>
    <property type="project" value="TreeGrafter"/>
</dbReference>
<evidence type="ECO:0000256" key="2">
    <source>
        <dbReference type="ARBA" id="ARBA00008415"/>
    </source>
</evidence>
<keyword evidence="3" id="KW-0964">Secreted</keyword>
<evidence type="ECO:0000256" key="1">
    <source>
        <dbReference type="ARBA" id="ARBA00004613"/>
    </source>
</evidence>
<keyword evidence="7" id="KW-1185">Reference proteome</keyword>
<dbReference type="GeneTree" id="ENSGT00960000189958"/>
<evidence type="ECO:0000256" key="3">
    <source>
        <dbReference type="ARBA" id="ARBA00022525"/>
    </source>
</evidence>
<dbReference type="CDD" id="cd00109">
    <property type="entry name" value="Kunitz-type"/>
    <property type="match status" value="1"/>
</dbReference>
<dbReference type="FunFam" id="4.10.410.10:FF:000020">
    <property type="entry name" value="Collagen, type VI, alpha 3"/>
    <property type="match status" value="1"/>
</dbReference>
<dbReference type="Proteomes" id="UP000694406">
    <property type="component" value="Unplaced"/>
</dbReference>
<evidence type="ECO:0000313" key="7">
    <source>
        <dbReference type="Proteomes" id="UP000694406"/>
    </source>
</evidence>
<dbReference type="SMART" id="SM00131">
    <property type="entry name" value="KU"/>
    <property type="match status" value="1"/>
</dbReference>
<name>A0A8C5S8A1_LATLA</name>
<dbReference type="PROSITE" id="PS00280">
    <property type="entry name" value="BPTI_KUNITZ_1"/>
    <property type="match status" value="1"/>
</dbReference>
<reference evidence="6" key="2">
    <citation type="submission" date="2025-09" db="UniProtKB">
        <authorList>
            <consortium name="Ensembl"/>
        </authorList>
    </citation>
    <scope>IDENTIFICATION</scope>
</reference>
<accession>A0A8C5S8A1</accession>
<protein>
    <recommendedName>
        <fullName evidence="5">BPTI/Kunitz inhibitor domain-containing protein</fullName>
    </recommendedName>
</protein>
<evidence type="ECO:0000313" key="6">
    <source>
        <dbReference type="Ensembl" id="ENSLLTP00000013699.1"/>
    </source>
</evidence>
<comment type="similarity">
    <text evidence="2">Belongs to the venom Kunitz-type family.</text>
</comment>
<dbReference type="AlphaFoldDB" id="A0A8C5S8A1"/>
<keyword evidence="4" id="KW-1015">Disulfide bond</keyword>